<dbReference type="AlphaFoldDB" id="A0A7G1P9Z2"/>
<evidence type="ECO:0000256" key="2">
    <source>
        <dbReference type="SAM" id="Phobius"/>
    </source>
</evidence>
<feature type="transmembrane region" description="Helical" evidence="2">
    <location>
        <begin position="72"/>
        <end position="90"/>
    </location>
</feature>
<evidence type="ECO:0000256" key="1">
    <source>
        <dbReference type="SAM" id="MobiDB-lite"/>
    </source>
</evidence>
<protein>
    <submittedName>
        <fullName evidence="3">Uncharacterized protein</fullName>
    </submittedName>
</protein>
<evidence type="ECO:0000313" key="3">
    <source>
        <dbReference type="EMBL" id="BCL30610.1"/>
    </source>
</evidence>
<feature type="transmembrane region" description="Helical" evidence="2">
    <location>
        <begin position="97"/>
        <end position="114"/>
    </location>
</feature>
<proteinExistence type="predicted"/>
<feature type="transmembrane region" description="Helical" evidence="2">
    <location>
        <begin position="35"/>
        <end position="52"/>
    </location>
</feature>
<feature type="transmembrane region" description="Helical" evidence="2">
    <location>
        <begin position="126"/>
        <end position="146"/>
    </location>
</feature>
<dbReference type="KEGG" id="sgm:GCM10017557_54690"/>
<keyword evidence="2" id="KW-1133">Transmembrane helix</keyword>
<keyword evidence="4" id="KW-1185">Reference proteome</keyword>
<gene>
    <name evidence="3" type="ORF">GCM10017557_54690</name>
</gene>
<name>A0A7G1P9Z2_9ACTN</name>
<sequence length="161" mass="16785">MGVTESPALSSPDDSSTSSDGDEESPRPGPLWRHALWVAGVTVIGVGWAWAGASFRVGPDDYGLPLATEGEVRPYLVVWTVTGLVVATGVRAVAARVPFIGPEVVVLVLTFMGTRHSLGWRPEPPALGAMVAAALTAAAIWGALALRRGLPDYRERVASGG</sequence>
<evidence type="ECO:0000313" key="4">
    <source>
        <dbReference type="Proteomes" id="UP000516444"/>
    </source>
</evidence>
<reference evidence="3 4" key="1">
    <citation type="journal article" date="2014" name="Int. J. Syst. Evol. Microbiol.">
        <title>Complete genome sequence of Corynebacterium casei LMG S-19264T (=DSM 44701T), isolated from a smear-ripened cheese.</title>
        <authorList>
            <consortium name="US DOE Joint Genome Institute (JGI-PGF)"/>
            <person name="Walter F."/>
            <person name="Albersmeier A."/>
            <person name="Kalinowski J."/>
            <person name="Ruckert C."/>
        </authorList>
    </citation>
    <scope>NUCLEOTIDE SEQUENCE [LARGE SCALE GENOMIC DNA]</scope>
    <source>
        <strain evidence="3 4">JCM 4677</strain>
    </source>
</reference>
<keyword evidence="2" id="KW-0472">Membrane</keyword>
<keyword evidence="2" id="KW-0812">Transmembrane</keyword>
<dbReference type="EMBL" id="AP023440">
    <property type="protein sequence ID" value="BCL30610.1"/>
    <property type="molecule type" value="Genomic_DNA"/>
</dbReference>
<organism evidence="3 4">
    <name type="scientific">Streptomyces aurantiacus</name>
    <dbReference type="NCBI Taxonomy" id="47760"/>
    <lineage>
        <taxon>Bacteria</taxon>
        <taxon>Bacillati</taxon>
        <taxon>Actinomycetota</taxon>
        <taxon>Actinomycetes</taxon>
        <taxon>Kitasatosporales</taxon>
        <taxon>Streptomycetaceae</taxon>
        <taxon>Streptomyces</taxon>
        <taxon>Streptomyces aurantiacus group</taxon>
    </lineage>
</organism>
<feature type="region of interest" description="Disordered" evidence="1">
    <location>
        <begin position="1"/>
        <end position="28"/>
    </location>
</feature>
<feature type="compositionally biased region" description="Low complexity" evidence="1">
    <location>
        <begin position="1"/>
        <end position="19"/>
    </location>
</feature>
<dbReference type="Proteomes" id="UP000516444">
    <property type="component" value="Chromosome"/>
</dbReference>
<accession>A0A7G1P9Z2</accession>